<dbReference type="EMBL" id="JARRAG010000001">
    <property type="protein sequence ID" value="MDG3002447.1"/>
    <property type="molecule type" value="Genomic_DNA"/>
</dbReference>
<accession>A0ABT6F4K6</accession>
<evidence type="ECO:0000259" key="4">
    <source>
        <dbReference type="Pfam" id="PF00389"/>
    </source>
</evidence>
<evidence type="ECO:0000313" key="7">
    <source>
        <dbReference type="Proteomes" id="UP001216907"/>
    </source>
</evidence>
<evidence type="ECO:0000256" key="2">
    <source>
        <dbReference type="ARBA" id="ARBA00023027"/>
    </source>
</evidence>
<dbReference type="Proteomes" id="UP001216907">
    <property type="component" value="Unassembled WGS sequence"/>
</dbReference>
<feature type="domain" description="D-isomer specific 2-hydroxyacid dehydrogenase catalytic" evidence="4">
    <location>
        <begin position="6"/>
        <end position="311"/>
    </location>
</feature>
<dbReference type="Pfam" id="PF02826">
    <property type="entry name" value="2-Hacid_dh_C"/>
    <property type="match status" value="1"/>
</dbReference>
<dbReference type="InterPro" id="IPR006139">
    <property type="entry name" value="D-isomer_2_OHA_DH_cat_dom"/>
</dbReference>
<reference evidence="6 7" key="1">
    <citation type="submission" date="2023-03" db="EMBL/GenBank/DDBJ databases">
        <title>Paludisphaera mucosa sp. nov. a novel planctomycete from northern fen.</title>
        <authorList>
            <person name="Ivanova A."/>
        </authorList>
    </citation>
    <scope>NUCLEOTIDE SEQUENCE [LARGE SCALE GENOMIC DNA]</scope>
    <source>
        <strain evidence="6 7">Pla2</strain>
    </source>
</reference>
<dbReference type="Gene3D" id="3.40.50.720">
    <property type="entry name" value="NAD(P)-binding Rossmann-like Domain"/>
    <property type="match status" value="2"/>
</dbReference>
<comment type="caution">
    <text evidence="6">The sequence shown here is derived from an EMBL/GenBank/DDBJ whole genome shotgun (WGS) entry which is preliminary data.</text>
</comment>
<dbReference type="SUPFAM" id="SSF52283">
    <property type="entry name" value="Formate/glycerate dehydrogenase catalytic domain-like"/>
    <property type="match status" value="1"/>
</dbReference>
<keyword evidence="1 3" id="KW-0560">Oxidoreductase</keyword>
<keyword evidence="2" id="KW-0520">NAD</keyword>
<protein>
    <submittedName>
        <fullName evidence="6">2-hydroxyacid dehydrogenase</fullName>
    </submittedName>
</protein>
<dbReference type="PANTHER" id="PTHR10996:SF178">
    <property type="entry name" value="2-HYDROXYACID DEHYDROGENASE YGL185C-RELATED"/>
    <property type="match status" value="1"/>
</dbReference>
<dbReference type="RefSeq" id="WP_277858811.1">
    <property type="nucleotide sequence ID" value="NZ_JARRAG010000001.1"/>
</dbReference>
<dbReference type="InterPro" id="IPR036291">
    <property type="entry name" value="NAD(P)-bd_dom_sf"/>
</dbReference>
<dbReference type="PANTHER" id="PTHR10996">
    <property type="entry name" value="2-HYDROXYACID DEHYDROGENASE-RELATED"/>
    <property type="match status" value="1"/>
</dbReference>
<name>A0ABT6F4K6_9BACT</name>
<evidence type="ECO:0000313" key="6">
    <source>
        <dbReference type="EMBL" id="MDG3002447.1"/>
    </source>
</evidence>
<dbReference type="Pfam" id="PF00389">
    <property type="entry name" value="2-Hacid_dh"/>
    <property type="match status" value="1"/>
</dbReference>
<feature type="domain" description="D-isomer specific 2-hydroxyacid dehydrogenase NAD-binding" evidence="5">
    <location>
        <begin position="109"/>
        <end position="280"/>
    </location>
</feature>
<organism evidence="6 7">
    <name type="scientific">Paludisphaera mucosa</name>
    <dbReference type="NCBI Taxonomy" id="3030827"/>
    <lineage>
        <taxon>Bacteria</taxon>
        <taxon>Pseudomonadati</taxon>
        <taxon>Planctomycetota</taxon>
        <taxon>Planctomycetia</taxon>
        <taxon>Isosphaerales</taxon>
        <taxon>Isosphaeraceae</taxon>
        <taxon>Paludisphaera</taxon>
    </lineage>
</organism>
<gene>
    <name evidence="6" type="ORF">PZE19_01495</name>
</gene>
<evidence type="ECO:0000256" key="3">
    <source>
        <dbReference type="RuleBase" id="RU003719"/>
    </source>
</evidence>
<dbReference type="CDD" id="cd12156">
    <property type="entry name" value="HPPR"/>
    <property type="match status" value="1"/>
</dbReference>
<dbReference type="SUPFAM" id="SSF51735">
    <property type="entry name" value="NAD(P)-binding Rossmann-fold domains"/>
    <property type="match status" value="1"/>
</dbReference>
<sequence length="314" mass="33412">MKPDVLMTRPSTPAAAEALERSFTLHKLWKVEDRSSFFKEVGPAIRGLATDGGAGAPAELMRALPKLEIVAVNGVGLDAVDLKYAKEKGVVVANTPDVLTEDVADMALVLLLAAAREVVVGDAYVRSAAWERQGNRPLTRRVNGKRAGIVGLGRIGRAVARRLEALNMQIAYHNRRPIESPYVYYADPEALARDVDFLIVTAAGGEGSRGLVGRGVIAALGPEGILVNVARGTVVDQPALIEALRENRLAAAGLDVFADEPRVPDELRSLPNVVLQPHHGSGTVETRAAMADLVVRNLQAHFAGGLLPSPVDLV</sequence>
<evidence type="ECO:0000256" key="1">
    <source>
        <dbReference type="ARBA" id="ARBA00023002"/>
    </source>
</evidence>
<evidence type="ECO:0000259" key="5">
    <source>
        <dbReference type="Pfam" id="PF02826"/>
    </source>
</evidence>
<dbReference type="InterPro" id="IPR006140">
    <property type="entry name" value="D-isomer_DH_NAD-bd"/>
</dbReference>
<proteinExistence type="inferred from homology"/>
<comment type="similarity">
    <text evidence="3">Belongs to the D-isomer specific 2-hydroxyacid dehydrogenase family.</text>
</comment>
<keyword evidence="7" id="KW-1185">Reference proteome</keyword>
<dbReference type="InterPro" id="IPR050223">
    <property type="entry name" value="D-isomer_2-hydroxyacid_DH"/>
</dbReference>